<evidence type="ECO:0000313" key="4">
    <source>
        <dbReference type="Proteomes" id="UP001241988"/>
    </source>
</evidence>
<dbReference type="InterPro" id="IPR050769">
    <property type="entry name" value="NAT_camello-type"/>
</dbReference>
<dbReference type="CDD" id="cd04301">
    <property type="entry name" value="NAT_SF"/>
    <property type="match status" value="1"/>
</dbReference>
<accession>A0ABU0GVG9</accession>
<dbReference type="PANTHER" id="PTHR13947:SF37">
    <property type="entry name" value="LD18367P"/>
    <property type="match status" value="1"/>
</dbReference>
<dbReference type="InterPro" id="IPR000182">
    <property type="entry name" value="GNAT_dom"/>
</dbReference>
<sequence>MADIRICRYESSFADEAVAMWRLSKKEAIGQKEIHSYESHVHFLNHILPQDYEIYLALEKERVVGIVVFNSDELNQLYVANDQQGKGIGEALLNIAKEHSSGSLFLYTFEINKNAQRFYEKHGFVEVGRGYENEENLPDIKYEWREM</sequence>
<dbReference type="Pfam" id="PF13673">
    <property type="entry name" value="Acetyltransf_10"/>
    <property type="match status" value="1"/>
</dbReference>
<comment type="caution">
    <text evidence="3">The sequence shown here is derived from an EMBL/GenBank/DDBJ whole genome shotgun (WGS) entry which is preliminary data.</text>
</comment>
<name>A0ABU0GVG9_9BACL</name>
<feature type="domain" description="N-acetyltransferase" evidence="2">
    <location>
        <begin position="4"/>
        <end position="147"/>
    </location>
</feature>
<gene>
    <name evidence="3" type="ORF">QOZ98_001383</name>
</gene>
<dbReference type="InterPro" id="IPR016181">
    <property type="entry name" value="Acyl_CoA_acyltransferase"/>
</dbReference>
<dbReference type="PANTHER" id="PTHR13947">
    <property type="entry name" value="GNAT FAMILY N-ACETYLTRANSFERASE"/>
    <property type="match status" value="1"/>
</dbReference>
<evidence type="ECO:0000256" key="1">
    <source>
        <dbReference type="ARBA" id="ARBA00022679"/>
    </source>
</evidence>
<proteinExistence type="predicted"/>
<dbReference type="Proteomes" id="UP001241988">
    <property type="component" value="Unassembled WGS sequence"/>
</dbReference>
<evidence type="ECO:0000313" key="3">
    <source>
        <dbReference type="EMBL" id="MDQ0428557.1"/>
    </source>
</evidence>
<protein>
    <submittedName>
        <fullName evidence="3">Ribosomal protein S18 acetylase RimI-like enzyme</fullName>
    </submittedName>
</protein>
<keyword evidence="4" id="KW-1185">Reference proteome</keyword>
<dbReference type="SUPFAM" id="SSF55729">
    <property type="entry name" value="Acyl-CoA N-acyltransferases (Nat)"/>
    <property type="match status" value="1"/>
</dbReference>
<dbReference type="Gene3D" id="3.40.630.30">
    <property type="match status" value="1"/>
</dbReference>
<evidence type="ECO:0000259" key="2">
    <source>
        <dbReference type="PROSITE" id="PS51186"/>
    </source>
</evidence>
<reference evidence="3 4" key="1">
    <citation type="submission" date="2023-07" db="EMBL/GenBank/DDBJ databases">
        <title>Genomic Encyclopedia of Type Strains, Phase IV (KMG-IV): sequencing the most valuable type-strain genomes for metagenomic binning, comparative biology and taxonomic classification.</title>
        <authorList>
            <person name="Goeker M."/>
        </authorList>
    </citation>
    <scope>NUCLEOTIDE SEQUENCE [LARGE SCALE GENOMIC DNA]</scope>
    <source>
        <strain evidence="3 4">DSM 16419</strain>
    </source>
</reference>
<keyword evidence="1" id="KW-0808">Transferase</keyword>
<dbReference type="PROSITE" id="PS51186">
    <property type="entry name" value="GNAT"/>
    <property type="match status" value="1"/>
</dbReference>
<organism evidence="3 4">
    <name type="scientific">Planomicrobium stackebrandtii</name>
    <dbReference type="NCBI Taxonomy" id="253160"/>
    <lineage>
        <taxon>Bacteria</taxon>
        <taxon>Bacillati</taxon>
        <taxon>Bacillota</taxon>
        <taxon>Bacilli</taxon>
        <taxon>Bacillales</taxon>
        <taxon>Caryophanaceae</taxon>
        <taxon>Planomicrobium</taxon>
    </lineage>
</organism>
<dbReference type="EMBL" id="JAUSWB010000003">
    <property type="protein sequence ID" value="MDQ0428557.1"/>
    <property type="molecule type" value="Genomic_DNA"/>
</dbReference>